<dbReference type="EMBL" id="JADNRY010000371">
    <property type="protein sequence ID" value="KAF9058514.1"/>
    <property type="molecule type" value="Genomic_DNA"/>
</dbReference>
<feature type="transmembrane region" description="Helical" evidence="1">
    <location>
        <begin position="190"/>
        <end position="217"/>
    </location>
</feature>
<sequence>MSGSISQLVSDFYDTSLEHAHALTLLYHSIGLVAQTFVYGIYTCLMPISTFVMLQTGLQTPIRKFLLAMTIFMYSLSSIHWILSVVNMIQSIQFWFLVDPFNPSDKDPPTLVPLFSALILVNYILTDGVVVWRAWVLCNDSSSRALKIPLGMLFCLSLSVAATIVIRVLLTSPPENNARVSTVLERAIDATQVANLVLSLLTNVSSTSIVGVKAWNYRQDIKKDFECLQGKKSKADKVLVILFESGVLYIISGCIMVLTASVIRLPHGTLGDIYTPVNFQIAGIYPLVILLLVNRESPLKKSVFVSTIPLSIPHNSQSGDESHLATIHFGTVGSTAMQNDLELNTVETNGTVDSLEHEELQYDKKAVDVQA</sequence>
<dbReference type="OrthoDB" id="3259206at2759"/>
<feature type="transmembrane region" description="Helical" evidence="1">
    <location>
        <begin position="32"/>
        <end position="54"/>
    </location>
</feature>
<reference evidence="2" key="1">
    <citation type="submission" date="2020-11" db="EMBL/GenBank/DDBJ databases">
        <authorList>
            <consortium name="DOE Joint Genome Institute"/>
            <person name="Ahrendt S."/>
            <person name="Riley R."/>
            <person name="Andreopoulos W."/>
            <person name="Labutti K."/>
            <person name="Pangilinan J."/>
            <person name="Ruiz-Duenas F.J."/>
            <person name="Barrasa J.M."/>
            <person name="Sanchez-Garcia M."/>
            <person name="Camarero S."/>
            <person name="Miyauchi S."/>
            <person name="Serrano A."/>
            <person name="Linde D."/>
            <person name="Babiker R."/>
            <person name="Drula E."/>
            <person name="Ayuso-Fernandez I."/>
            <person name="Pacheco R."/>
            <person name="Padilla G."/>
            <person name="Ferreira P."/>
            <person name="Barriuso J."/>
            <person name="Kellner H."/>
            <person name="Castanera R."/>
            <person name="Alfaro M."/>
            <person name="Ramirez L."/>
            <person name="Pisabarro A.G."/>
            <person name="Kuo A."/>
            <person name="Tritt A."/>
            <person name="Lipzen A."/>
            <person name="He G."/>
            <person name="Yan M."/>
            <person name="Ng V."/>
            <person name="Cullen D."/>
            <person name="Martin F."/>
            <person name="Rosso M.-N."/>
            <person name="Henrissat B."/>
            <person name="Hibbett D."/>
            <person name="Martinez A.T."/>
            <person name="Grigoriev I.V."/>
        </authorList>
    </citation>
    <scope>NUCLEOTIDE SEQUENCE</scope>
    <source>
        <strain evidence="2">AH 40177</strain>
    </source>
</reference>
<organism evidence="2 3">
    <name type="scientific">Rhodocollybia butyracea</name>
    <dbReference type="NCBI Taxonomy" id="206335"/>
    <lineage>
        <taxon>Eukaryota</taxon>
        <taxon>Fungi</taxon>
        <taxon>Dikarya</taxon>
        <taxon>Basidiomycota</taxon>
        <taxon>Agaricomycotina</taxon>
        <taxon>Agaricomycetes</taxon>
        <taxon>Agaricomycetidae</taxon>
        <taxon>Agaricales</taxon>
        <taxon>Marasmiineae</taxon>
        <taxon>Omphalotaceae</taxon>
        <taxon>Rhodocollybia</taxon>
    </lineage>
</organism>
<feature type="transmembrane region" description="Helical" evidence="1">
    <location>
        <begin position="110"/>
        <end position="136"/>
    </location>
</feature>
<keyword evidence="1" id="KW-1133">Transmembrane helix</keyword>
<comment type="caution">
    <text evidence="2">The sequence shown here is derived from an EMBL/GenBank/DDBJ whole genome shotgun (WGS) entry which is preliminary data.</text>
</comment>
<gene>
    <name evidence="2" type="ORF">BDP27DRAFT_1506832</name>
</gene>
<feature type="transmembrane region" description="Helical" evidence="1">
    <location>
        <begin position="66"/>
        <end position="90"/>
    </location>
</feature>
<proteinExistence type="predicted"/>
<dbReference type="AlphaFoldDB" id="A0A9P5P493"/>
<protein>
    <submittedName>
        <fullName evidence="2">Uncharacterized protein</fullName>
    </submittedName>
</protein>
<keyword evidence="1" id="KW-0472">Membrane</keyword>
<keyword evidence="3" id="KW-1185">Reference proteome</keyword>
<name>A0A9P5P493_9AGAR</name>
<evidence type="ECO:0000256" key="1">
    <source>
        <dbReference type="SAM" id="Phobius"/>
    </source>
</evidence>
<accession>A0A9P5P493</accession>
<feature type="transmembrane region" description="Helical" evidence="1">
    <location>
        <begin position="148"/>
        <end position="170"/>
    </location>
</feature>
<keyword evidence="1" id="KW-0812">Transmembrane</keyword>
<feature type="transmembrane region" description="Helical" evidence="1">
    <location>
        <begin position="273"/>
        <end position="293"/>
    </location>
</feature>
<dbReference type="Proteomes" id="UP000772434">
    <property type="component" value="Unassembled WGS sequence"/>
</dbReference>
<feature type="transmembrane region" description="Helical" evidence="1">
    <location>
        <begin position="238"/>
        <end position="261"/>
    </location>
</feature>
<evidence type="ECO:0000313" key="2">
    <source>
        <dbReference type="EMBL" id="KAF9058514.1"/>
    </source>
</evidence>
<evidence type="ECO:0000313" key="3">
    <source>
        <dbReference type="Proteomes" id="UP000772434"/>
    </source>
</evidence>